<dbReference type="Pfam" id="PF00622">
    <property type="entry name" value="SPRY"/>
    <property type="match status" value="1"/>
</dbReference>
<gene>
    <name evidence="11" type="primary">LOC116223100</name>
</gene>
<dbReference type="PROSITE" id="PS00518">
    <property type="entry name" value="ZF_RING_1"/>
    <property type="match status" value="1"/>
</dbReference>
<dbReference type="GO" id="GO:0005737">
    <property type="term" value="C:cytoplasm"/>
    <property type="evidence" value="ECO:0007669"/>
    <property type="project" value="UniProtKB-ARBA"/>
</dbReference>
<dbReference type="InterPro" id="IPR027370">
    <property type="entry name" value="Znf-RING_euk"/>
</dbReference>
<name>A0A6P8GG40_CLUHA</name>
<dbReference type="PROSITE" id="PS50089">
    <property type="entry name" value="ZF_RING_2"/>
    <property type="match status" value="1"/>
</dbReference>
<organism evidence="10 11">
    <name type="scientific">Clupea harengus</name>
    <name type="common">Atlantic herring</name>
    <dbReference type="NCBI Taxonomy" id="7950"/>
    <lineage>
        <taxon>Eukaryota</taxon>
        <taxon>Metazoa</taxon>
        <taxon>Chordata</taxon>
        <taxon>Craniata</taxon>
        <taxon>Vertebrata</taxon>
        <taxon>Euteleostomi</taxon>
        <taxon>Actinopterygii</taxon>
        <taxon>Neopterygii</taxon>
        <taxon>Teleostei</taxon>
        <taxon>Clupei</taxon>
        <taxon>Clupeiformes</taxon>
        <taxon>Clupeoidei</taxon>
        <taxon>Clupeidae</taxon>
        <taxon>Clupea</taxon>
    </lineage>
</organism>
<dbReference type="GO" id="GO:0045087">
    <property type="term" value="P:innate immune response"/>
    <property type="evidence" value="ECO:0007669"/>
    <property type="project" value="UniProtKB-KW"/>
</dbReference>
<dbReference type="KEGG" id="char:116223100"/>
<dbReference type="RefSeq" id="XP_031434422.2">
    <property type="nucleotide sequence ID" value="XM_031578562.2"/>
</dbReference>
<dbReference type="InterPro" id="IPR043136">
    <property type="entry name" value="B30.2/SPRY_sf"/>
</dbReference>
<dbReference type="Gene3D" id="4.10.830.40">
    <property type="match status" value="1"/>
</dbReference>
<dbReference type="Gene3D" id="3.30.160.60">
    <property type="entry name" value="Classic Zinc Finger"/>
    <property type="match status" value="1"/>
</dbReference>
<dbReference type="InterPro" id="IPR001841">
    <property type="entry name" value="Znf_RING"/>
</dbReference>
<dbReference type="InterPro" id="IPR001870">
    <property type="entry name" value="B30.2/SPRY"/>
</dbReference>
<dbReference type="Gene3D" id="2.60.120.920">
    <property type="match status" value="1"/>
</dbReference>
<dbReference type="InterPro" id="IPR003877">
    <property type="entry name" value="SPRY_dom"/>
</dbReference>
<dbReference type="PANTHER" id="PTHR25465">
    <property type="entry name" value="B-BOX DOMAIN CONTAINING"/>
    <property type="match status" value="1"/>
</dbReference>
<feature type="domain" description="B box-type" evidence="8">
    <location>
        <begin position="175"/>
        <end position="211"/>
    </location>
</feature>
<reference evidence="11" key="1">
    <citation type="submission" date="2025-08" db="UniProtKB">
        <authorList>
            <consortium name="RefSeq"/>
        </authorList>
    </citation>
    <scope>IDENTIFICATION</scope>
</reference>
<evidence type="ECO:0000259" key="9">
    <source>
        <dbReference type="PROSITE" id="PS50188"/>
    </source>
</evidence>
<evidence type="ECO:0000256" key="6">
    <source>
        <dbReference type="PROSITE-ProRule" id="PRU00024"/>
    </source>
</evidence>
<protein>
    <submittedName>
        <fullName evidence="11">E3 ubiquitin-protein ligase Midline-1-like</fullName>
    </submittedName>
</protein>
<evidence type="ECO:0000256" key="1">
    <source>
        <dbReference type="ARBA" id="ARBA00022588"/>
    </source>
</evidence>
<dbReference type="PROSITE" id="PS50188">
    <property type="entry name" value="B302_SPRY"/>
    <property type="match status" value="1"/>
</dbReference>
<evidence type="ECO:0000256" key="2">
    <source>
        <dbReference type="ARBA" id="ARBA00022723"/>
    </source>
</evidence>
<evidence type="ECO:0000256" key="3">
    <source>
        <dbReference type="ARBA" id="ARBA00022771"/>
    </source>
</evidence>
<keyword evidence="10" id="KW-1185">Reference proteome</keyword>
<dbReference type="SUPFAM" id="SSF49899">
    <property type="entry name" value="Concanavalin A-like lectins/glucanases"/>
    <property type="match status" value="1"/>
</dbReference>
<dbReference type="SMART" id="SM00336">
    <property type="entry name" value="BBOX"/>
    <property type="match status" value="2"/>
</dbReference>
<feature type="domain" description="RING-type" evidence="7">
    <location>
        <begin position="10"/>
        <end position="65"/>
    </location>
</feature>
<dbReference type="InterPro" id="IPR013320">
    <property type="entry name" value="ConA-like_dom_sf"/>
</dbReference>
<evidence type="ECO:0000313" key="11">
    <source>
        <dbReference type="RefSeq" id="XP_031434422.2"/>
    </source>
</evidence>
<proteinExistence type="predicted"/>
<dbReference type="PRINTS" id="PR01407">
    <property type="entry name" value="BUTYPHLNCDUF"/>
</dbReference>
<dbReference type="SUPFAM" id="SSF57845">
    <property type="entry name" value="B-box zinc-binding domain"/>
    <property type="match status" value="1"/>
</dbReference>
<evidence type="ECO:0000256" key="5">
    <source>
        <dbReference type="ARBA" id="ARBA00022859"/>
    </source>
</evidence>
<dbReference type="GO" id="GO:0008270">
    <property type="term" value="F:zinc ion binding"/>
    <property type="evidence" value="ECO:0007669"/>
    <property type="project" value="UniProtKB-KW"/>
</dbReference>
<dbReference type="InterPro" id="IPR017907">
    <property type="entry name" value="Znf_RING_CS"/>
</dbReference>
<dbReference type="InterPro" id="IPR006574">
    <property type="entry name" value="PRY"/>
</dbReference>
<dbReference type="Gene3D" id="3.30.40.10">
    <property type="entry name" value="Zinc/RING finger domain, C3HC4 (zinc finger)"/>
    <property type="match status" value="1"/>
</dbReference>
<dbReference type="InterPro" id="IPR051051">
    <property type="entry name" value="E3_ubiq-ligase_TRIM/RNF"/>
</dbReference>
<evidence type="ECO:0000259" key="8">
    <source>
        <dbReference type="PROSITE" id="PS50119"/>
    </source>
</evidence>
<dbReference type="InterPro" id="IPR003879">
    <property type="entry name" value="Butyrophylin_SPRY"/>
</dbReference>
<dbReference type="PROSITE" id="PS50119">
    <property type="entry name" value="ZF_BBOX"/>
    <property type="match status" value="1"/>
</dbReference>
<evidence type="ECO:0000313" key="10">
    <source>
        <dbReference type="Proteomes" id="UP000515152"/>
    </source>
</evidence>
<dbReference type="Proteomes" id="UP000515152">
    <property type="component" value="Chromosome 13"/>
</dbReference>
<keyword evidence="3 6" id="KW-0863">Zinc-finger</keyword>
<keyword evidence="4" id="KW-0862">Zinc</keyword>
<keyword evidence="1" id="KW-0399">Innate immunity</keyword>
<sequence>MENAEGTLSCPICADVFSDPVVLPCGHNFCRACIWAVWNEDGDEAGTQIGITTPVPGHLFCPECQVLLSPDLQLQANPSLQRLVQEESRQDQSGPGWNGLSTPADLGHQVTALSGQGLAVLTCDHCIERVSVAVRSCVTCDAALCSAHALAHQRKEALRAHTLVEPAGDLLPYRCQQHGEELRLYCIDEQVAACALCAAVGAHRGHGVVSLQEATSDLKRKLESTESVLLETRLRVENTLKEVELLFSETQSSIEACKLRVQHRYSQIRALIEEDERLMLDVLDTEQLYCSHWLQCRREQLQRHLRDTDTLRETRAALVQEDNHLKLLQHLTTPGSVLDPPTVPEVETDGCAPPGKMPTVERLVDDLFNTLSTCFPRMWSDLQALTLDPQQAHPKLEVSEDRREVRWSKLPLQQDGDLDSVHSQYTALASEAFTSGRHYWEVLVWEKPYWLIGLSHAAAVNGLQGADSAAADLNKVFCYIYHGNGQYLIAHGAQESPLVVERRIRKVGVLVDFQQGAVCFYDADTLSLLQRFSVELRDAVVPTLNPCISFGEHNTHPLVLYHLTKNTHTHTSSHPLPSL</sequence>
<dbReference type="InterPro" id="IPR013083">
    <property type="entry name" value="Znf_RING/FYVE/PHD"/>
</dbReference>
<evidence type="ECO:0000256" key="4">
    <source>
        <dbReference type="ARBA" id="ARBA00022833"/>
    </source>
</evidence>
<dbReference type="Pfam" id="PF13445">
    <property type="entry name" value="zf-RING_UBOX"/>
    <property type="match status" value="1"/>
</dbReference>
<dbReference type="SUPFAM" id="SSF57850">
    <property type="entry name" value="RING/U-box"/>
    <property type="match status" value="1"/>
</dbReference>
<dbReference type="GeneID" id="116223100"/>
<accession>A0A6P8GG40</accession>
<dbReference type="SMART" id="SM00184">
    <property type="entry name" value="RING"/>
    <property type="match status" value="1"/>
</dbReference>
<dbReference type="AlphaFoldDB" id="A0A6P8GG40"/>
<dbReference type="PANTHER" id="PTHR25465:SF31">
    <property type="entry name" value="RING-TYPE DOMAIN-CONTAINING PROTEIN"/>
    <property type="match status" value="1"/>
</dbReference>
<feature type="domain" description="B30.2/SPRY" evidence="9">
    <location>
        <begin position="365"/>
        <end position="566"/>
    </location>
</feature>
<dbReference type="Pfam" id="PF00643">
    <property type="entry name" value="zf-B_box"/>
    <property type="match status" value="1"/>
</dbReference>
<dbReference type="SMART" id="SM00589">
    <property type="entry name" value="PRY"/>
    <property type="match status" value="1"/>
</dbReference>
<keyword evidence="5" id="KW-0391">Immunity</keyword>
<keyword evidence="2" id="KW-0479">Metal-binding</keyword>
<evidence type="ECO:0000259" key="7">
    <source>
        <dbReference type="PROSITE" id="PS50089"/>
    </source>
</evidence>
<dbReference type="InterPro" id="IPR000315">
    <property type="entry name" value="Znf_B-box"/>
</dbReference>
<dbReference type="OrthoDB" id="426657at2759"/>